<comment type="caution">
    <text evidence="3">The sequence shown here is derived from an EMBL/GenBank/DDBJ whole genome shotgun (WGS) entry which is preliminary data.</text>
</comment>
<reference evidence="3 4" key="1">
    <citation type="submission" date="2021-06" db="EMBL/GenBank/DDBJ databases">
        <title>Caerostris darwini draft genome.</title>
        <authorList>
            <person name="Kono N."/>
            <person name="Arakawa K."/>
        </authorList>
    </citation>
    <scope>NUCLEOTIDE SEQUENCE [LARGE SCALE GENOMIC DNA]</scope>
</reference>
<gene>
    <name evidence="3" type="ORF">CDAR_394441</name>
</gene>
<keyword evidence="4" id="KW-1185">Reference proteome</keyword>
<sequence>MCILHIFFVALIGRSVRPEHEADDPTATVRELLHDGHGVEQVGERQQDAEHPDPHADVEGGAARHARFQRVHDGHVPVGKENHALNTVRTAGIL</sequence>
<protein>
    <recommendedName>
        <fullName evidence="5">Secreted protein</fullName>
    </recommendedName>
</protein>
<feature type="compositionally biased region" description="Basic and acidic residues" evidence="1">
    <location>
        <begin position="37"/>
        <end position="58"/>
    </location>
</feature>
<proteinExistence type="predicted"/>
<name>A0AAV4MGK3_9ARAC</name>
<accession>A0AAV4MGK3</accession>
<evidence type="ECO:0008006" key="5">
    <source>
        <dbReference type="Google" id="ProtNLM"/>
    </source>
</evidence>
<dbReference type="AlphaFoldDB" id="A0AAV4MGK3"/>
<feature type="signal peptide" evidence="2">
    <location>
        <begin position="1"/>
        <end position="18"/>
    </location>
</feature>
<feature type="chain" id="PRO_5043338128" description="Secreted protein" evidence="2">
    <location>
        <begin position="19"/>
        <end position="94"/>
    </location>
</feature>
<dbReference type="EMBL" id="BPLQ01000319">
    <property type="protein sequence ID" value="GIX69944.1"/>
    <property type="molecule type" value="Genomic_DNA"/>
</dbReference>
<evidence type="ECO:0000256" key="2">
    <source>
        <dbReference type="SAM" id="SignalP"/>
    </source>
</evidence>
<evidence type="ECO:0000313" key="3">
    <source>
        <dbReference type="EMBL" id="GIX69944.1"/>
    </source>
</evidence>
<keyword evidence="2" id="KW-0732">Signal</keyword>
<evidence type="ECO:0000256" key="1">
    <source>
        <dbReference type="SAM" id="MobiDB-lite"/>
    </source>
</evidence>
<organism evidence="3 4">
    <name type="scientific">Caerostris darwini</name>
    <dbReference type="NCBI Taxonomy" id="1538125"/>
    <lineage>
        <taxon>Eukaryota</taxon>
        <taxon>Metazoa</taxon>
        <taxon>Ecdysozoa</taxon>
        <taxon>Arthropoda</taxon>
        <taxon>Chelicerata</taxon>
        <taxon>Arachnida</taxon>
        <taxon>Araneae</taxon>
        <taxon>Araneomorphae</taxon>
        <taxon>Entelegynae</taxon>
        <taxon>Araneoidea</taxon>
        <taxon>Araneidae</taxon>
        <taxon>Caerostris</taxon>
    </lineage>
</organism>
<dbReference type="Proteomes" id="UP001054837">
    <property type="component" value="Unassembled WGS sequence"/>
</dbReference>
<evidence type="ECO:0000313" key="4">
    <source>
        <dbReference type="Proteomes" id="UP001054837"/>
    </source>
</evidence>
<feature type="region of interest" description="Disordered" evidence="1">
    <location>
        <begin position="37"/>
        <end position="61"/>
    </location>
</feature>